<organism evidence="3 4">
    <name type="scientific">Scylla paramamosain</name>
    <name type="common">Mud crab</name>
    <dbReference type="NCBI Taxonomy" id="85552"/>
    <lineage>
        <taxon>Eukaryota</taxon>
        <taxon>Metazoa</taxon>
        <taxon>Ecdysozoa</taxon>
        <taxon>Arthropoda</taxon>
        <taxon>Crustacea</taxon>
        <taxon>Multicrustacea</taxon>
        <taxon>Malacostraca</taxon>
        <taxon>Eumalacostraca</taxon>
        <taxon>Eucarida</taxon>
        <taxon>Decapoda</taxon>
        <taxon>Pleocyemata</taxon>
        <taxon>Brachyura</taxon>
        <taxon>Eubrachyura</taxon>
        <taxon>Portunoidea</taxon>
        <taxon>Portunidae</taxon>
        <taxon>Portuninae</taxon>
        <taxon>Scylla</taxon>
    </lineage>
</organism>
<dbReference type="AlphaFoldDB" id="A0AAW0TLF4"/>
<sequence>MIWWIVVCLVTLATSARLPGDERDPEQHPLIVSSVSLPGDQRRGPVSSLGSETKGELAMNLTDGADRTDGHAGKTTGSISFISTGDGEGMIRGDYSDSTSDEGHENKHDSRSGYNSHGHYKEYSYYDHAGYRDNGHDHGRDDVIDFIHLNNGGEESAKELTDWDGYYVLRNRAQNCSDGGGGVYSCLQDSEDEDTDDSDECAHDDEDCDDSRARLRAYLGRDEDEEEEGSEVEMEDEDDEYLLSLKYLDDDSDEDDGSDDVDEEDSDDDDDDDVYFYVDSNDTSLASFLTLPTNPKKSDGAVRETKHDRNEKPVKISEAEQHEKYVHVDKAKQSPPADKSENIPEEIVVKSPGEVACNEIGCFLGGAADDGEAAEGDGRYASRMETSPVLGSNMQQDPSFANDTPTIARKREIHADYIGRNELHDVFKEFEGPVPREDEQRQPATHSTELTSRWFENTAPGVSDIDTLNTNLNAVPKAITEYEQNFNFAISEHDTTPYEEIYDTIMHSGQVSDEEKSYIASLEQLRRLVNRLGGFETLLEKPEVHHIVKRQTNGAEACVLLRRRRKRAADEAGETERASRTKRGISNVGRNLEQAVSRAAPAATLQQWVSKGS</sequence>
<evidence type="ECO:0000313" key="4">
    <source>
        <dbReference type="Proteomes" id="UP001487740"/>
    </source>
</evidence>
<feature type="chain" id="PRO_5043765965" evidence="2">
    <location>
        <begin position="16"/>
        <end position="613"/>
    </location>
</feature>
<feature type="region of interest" description="Disordered" evidence="1">
    <location>
        <begin position="219"/>
        <end position="324"/>
    </location>
</feature>
<feature type="signal peptide" evidence="2">
    <location>
        <begin position="1"/>
        <end position="15"/>
    </location>
</feature>
<feature type="compositionally biased region" description="Basic and acidic residues" evidence="1">
    <location>
        <begin position="296"/>
        <end position="324"/>
    </location>
</feature>
<feature type="region of interest" description="Disordered" evidence="1">
    <location>
        <begin position="187"/>
        <end position="207"/>
    </location>
</feature>
<keyword evidence="2" id="KW-0732">Signal</keyword>
<evidence type="ECO:0000256" key="2">
    <source>
        <dbReference type="SAM" id="SignalP"/>
    </source>
</evidence>
<proteinExistence type="predicted"/>
<feature type="compositionally biased region" description="Acidic residues" evidence="1">
    <location>
        <begin position="222"/>
        <end position="241"/>
    </location>
</feature>
<evidence type="ECO:0000256" key="1">
    <source>
        <dbReference type="SAM" id="MobiDB-lite"/>
    </source>
</evidence>
<evidence type="ECO:0000313" key="3">
    <source>
        <dbReference type="EMBL" id="KAK8388347.1"/>
    </source>
</evidence>
<dbReference type="Proteomes" id="UP001487740">
    <property type="component" value="Unassembled WGS sequence"/>
</dbReference>
<feature type="compositionally biased region" description="Basic and acidic residues" evidence="1">
    <location>
        <begin position="89"/>
        <end position="111"/>
    </location>
</feature>
<keyword evidence="4" id="KW-1185">Reference proteome</keyword>
<feature type="compositionally biased region" description="Acidic residues" evidence="1">
    <location>
        <begin position="189"/>
        <end position="207"/>
    </location>
</feature>
<feature type="region of interest" description="Disordered" evidence="1">
    <location>
        <begin position="35"/>
        <end position="117"/>
    </location>
</feature>
<feature type="compositionally biased region" description="Polar residues" evidence="1">
    <location>
        <begin position="283"/>
        <end position="295"/>
    </location>
</feature>
<feature type="compositionally biased region" description="Acidic residues" evidence="1">
    <location>
        <begin position="250"/>
        <end position="274"/>
    </location>
</feature>
<reference evidence="3 4" key="1">
    <citation type="submission" date="2023-03" db="EMBL/GenBank/DDBJ databases">
        <title>High-quality genome of Scylla paramamosain provides insights in environmental adaptation.</title>
        <authorList>
            <person name="Zhang L."/>
        </authorList>
    </citation>
    <scope>NUCLEOTIDE SEQUENCE [LARGE SCALE GENOMIC DNA]</scope>
    <source>
        <strain evidence="3">LZ_2023a</strain>
        <tissue evidence="3">Muscle</tissue>
    </source>
</reference>
<gene>
    <name evidence="3" type="ORF">O3P69_020378</name>
</gene>
<feature type="compositionally biased region" description="Basic and acidic residues" evidence="1">
    <location>
        <begin position="569"/>
        <end position="579"/>
    </location>
</feature>
<accession>A0AAW0TLF4</accession>
<protein>
    <submittedName>
        <fullName evidence="3">Uncharacterized protein</fullName>
    </submittedName>
</protein>
<dbReference type="EMBL" id="JARAKH010000028">
    <property type="protein sequence ID" value="KAK8388347.1"/>
    <property type="molecule type" value="Genomic_DNA"/>
</dbReference>
<comment type="caution">
    <text evidence="3">The sequence shown here is derived from an EMBL/GenBank/DDBJ whole genome shotgun (WGS) entry which is preliminary data.</text>
</comment>
<feature type="region of interest" description="Disordered" evidence="1">
    <location>
        <begin position="569"/>
        <end position="590"/>
    </location>
</feature>
<name>A0AAW0TLF4_SCYPA</name>